<evidence type="ECO:0000313" key="4">
    <source>
        <dbReference type="EMBL" id="CEI81506.1"/>
    </source>
</evidence>
<comment type="subcellular location">
    <subcellularLocation>
        <location evidence="1">Cell membrane</location>
        <topology evidence="1">Multi-pass membrane protein</topology>
    </subcellularLocation>
</comment>
<keyword evidence="2" id="KW-0812">Transmembrane</keyword>
<dbReference type="PANTHER" id="PTHR43833:SF9">
    <property type="entry name" value="POTASSIUM CHANNEL PROTEIN YUGO-RELATED"/>
    <property type="match status" value="1"/>
</dbReference>
<dbReference type="GO" id="GO:0006813">
    <property type="term" value="P:potassium ion transport"/>
    <property type="evidence" value="ECO:0007669"/>
    <property type="project" value="InterPro"/>
</dbReference>
<proteinExistence type="predicted"/>
<dbReference type="SUPFAM" id="SSF116726">
    <property type="entry name" value="TrkA C-terminal domain-like"/>
    <property type="match status" value="1"/>
</dbReference>
<dbReference type="EMBL" id="CDGG01000001">
    <property type="protein sequence ID" value="CEI81506.1"/>
    <property type="molecule type" value="Genomic_DNA"/>
</dbReference>
<accession>A0A0A1MR47</accession>
<feature type="transmembrane region" description="Helical" evidence="2">
    <location>
        <begin position="73"/>
        <end position="91"/>
    </location>
</feature>
<keyword evidence="4" id="KW-0813">Transport</keyword>
<keyword evidence="2" id="KW-1133">Transmembrane helix</keyword>
<dbReference type="InterPro" id="IPR050721">
    <property type="entry name" value="Trk_Ktr_HKT_K-transport"/>
</dbReference>
<evidence type="ECO:0000313" key="5">
    <source>
        <dbReference type="Proteomes" id="UP000040453"/>
    </source>
</evidence>
<organism evidence="4 5">
    <name type="scientific">Oceanobacillus oncorhynchi</name>
    <dbReference type="NCBI Taxonomy" id="545501"/>
    <lineage>
        <taxon>Bacteria</taxon>
        <taxon>Bacillati</taxon>
        <taxon>Bacillota</taxon>
        <taxon>Bacilli</taxon>
        <taxon>Bacillales</taxon>
        <taxon>Bacillaceae</taxon>
        <taxon>Oceanobacillus</taxon>
    </lineage>
</organism>
<dbReference type="PROSITE" id="PS51201">
    <property type="entry name" value="RCK_N"/>
    <property type="match status" value="1"/>
</dbReference>
<dbReference type="PANTHER" id="PTHR43833">
    <property type="entry name" value="POTASSIUM CHANNEL PROTEIN 2-RELATED-RELATED"/>
    <property type="match status" value="1"/>
</dbReference>
<dbReference type="OrthoDB" id="9785285at2"/>
<feature type="domain" description="RCK N-terminal" evidence="3">
    <location>
        <begin position="114"/>
        <end position="239"/>
    </location>
</feature>
<keyword evidence="4" id="KW-0407">Ion channel</keyword>
<keyword evidence="2" id="KW-0472">Membrane</keyword>
<evidence type="ECO:0000256" key="1">
    <source>
        <dbReference type="ARBA" id="ARBA00004651"/>
    </source>
</evidence>
<dbReference type="Pfam" id="PF07885">
    <property type="entry name" value="Ion_trans_2"/>
    <property type="match status" value="1"/>
</dbReference>
<evidence type="ECO:0000256" key="2">
    <source>
        <dbReference type="SAM" id="Phobius"/>
    </source>
</evidence>
<dbReference type="STRING" id="545501.BN997_01329"/>
<gene>
    <name evidence="4" type="ORF">BN997_01329</name>
</gene>
<dbReference type="InterPro" id="IPR003148">
    <property type="entry name" value="RCK_N"/>
</dbReference>
<protein>
    <submittedName>
        <fullName evidence="4">Cyclic nucleotide-gated potassium channel</fullName>
    </submittedName>
</protein>
<dbReference type="Pfam" id="PF02254">
    <property type="entry name" value="TrkA_N"/>
    <property type="match status" value="1"/>
</dbReference>
<dbReference type="Gene3D" id="3.40.50.720">
    <property type="entry name" value="NAD(P)-binding Rossmann-like Domain"/>
    <property type="match status" value="1"/>
</dbReference>
<name>A0A0A1MR47_9BACI</name>
<dbReference type="InterPro" id="IPR036291">
    <property type="entry name" value="NAD(P)-bd_dom_sf"/>
</dbReference>
<sequence>MNVRFFRLLYYRIPNILKLLLLVLIAMPFFGYLIYLIEPETFPSLTDGIWWALVTGATVGYGDYVPATLIGRLLAAFLILSGGGLIAFYIASLSTTVIKREKKSQEGKLAFHGTDHYVFIGFNERTRQLVHLIIEYYYNKKIVIIDRTLNNLSYTKLPVHYIKGNATEDAILHMANIKAASCVFIAADNQKSDYESDTHTILTTIAVRGNNPDIPIVSEILSKKQIDNAARAGATTIIRSNDFMSSLFFHELDPEVQSTPFEDIYHLLTQQKFVHRAVPSSLTGRTYTEAVTSFLEKEILVIGIIREKDYILHPETTYILEEKDTLICLSKRQH</sequence>
<dbReference type="GO" id="GO:0005886">
    <property type="term" value="C:plasma membrane"/>
    <property type="evidence" value="ECO:0007669"/>
    <property type="project" value="UniProtKB-SubCell"/>
</dbReference>
<dbReference type="RefSeq" id="WP_042530675.1">
    <property type="nucleotide sequence ID" value="NZ_CDGG01000001.1"/>
</dbReference>
<dbReference type="InterPro" id="IPR013099">
    <property type="entry name" value="K_chnl_dom"/>
</dbReference>
<dbReference type="Proteomes" id="UP000040453">
    <property type="component" value="Unassembled WGS sequence"/>
</dbReference>
<reference evidence="4 5" key="1">
    <citation type="submission" date="2014-11" db="EMBL/GenBank/DDBJ databases">
        <authorList>
            <person name="Urmite Genomes Urmite Genomes"/>
        </authorList>
    </citation>
    <scope>NUCLEOTIDE SEQUENCE [LARGE SCALE GENOMIC DNA]</scope>
    <source>
        <strain evidence="4 5">Oc5</strain>
    </source>
</reference>
<dbReference type="GO" id="GO:0034220">
    <property type="term" value="P:monoatomic ion transmembrane transport"/>
    <property type="evidence" value="ECO:0007669"/>
    <property type="project" value="UniProtKB-KW"/>
</dbReference>
<dbReference type="AlphaFoldDB" id="A0A0A1MR47"/>
<dbReference type="InterPro" id="IPR036721">
    <property type="entry name" value="RCK_C_sf"/>
</dbReference>
<evidence type="ECO:0000259" key="3">
    <source>
        <dbReference type="PROSITE" id="PS51201"/>
    </source>
</evidence>
<dbReference type="Gene3D" id="3.30.70.1450">
    <property type="entry name" value="Regulator of K+ conductance, C-terminal domain"/>
    <property type="match status" value="1"/>
</dbReference>
<dbReference type="SUPFAM" id="SSF81324">
    <property type="entry name" value="Voltage-gated potassium channels"/>
    <property type="match status" value="1"/>
</dbReference>
<feature type="transmembrane region" description="Helical" evidence="2">
    <location>
        <begin position="16"/>
        <end position="37"/>
    </location>
</feature>
<keyword evidence="4" id="KW-0406">Ion transport</keyword>
<keyword evidence="5" id="KW-1185">Reference proteome</keyword>
<dbReference type="SUPFAM" id="SSF51735">
    <property type="entry name" value="NAD(P)-binding Rossmann-fold domains"/>
    <property type="match status" value="1"/>
</dbReference>
<dbReference type="Gene3D" id="1.10.287.70">
    <property type="match status" value="1"/>
</dbReference>